<evidence type="ECO:0000313" key="2">
    <source>
        <dbReference type="Proteomes" id="UP000235547"/>
    </source>
</evidence>
<keyword evidence="1" id="KW-0418">Kinase</keyword>
<dbReference type="Pfam" id="PF05035">
    <property type="entry name" value="DGOK"/>
    <property type="match status" value="1"/>
</dbReference>
<name>A0A2N7UHJ2_9GAMM</name>
<dbReference type="Proteomes" id="UP000235547">
    <property type="component" value="Unassembled WGS sequence"/>
</dbReference>
<dbReference type="AlphaFoldDB" id="A0A2N7UHJ2"/>
<keyword evidence="1" id="KW-0808">Transferase</keyword>
<protein>
    <submittedName>
        <fullName evidence="1">2-keto-3-deoxy-galactonokinase</fullName>
    </submittedName>
</protein>
<evidence type="ECO:0000313" key="1">
    <source>
        <dbReference type="EMBL" id="PMR79883.1"/>
    </source>
</evidence>
<dbReference type="SUPFAM" id="SSF53067">
    <property type="entry name" value="Actin-like ATPase domain"/>
    <property type="match status" value="1"/>
</dbReference>
<reference evidence="1 2" key="1">
    <citation type="submission" date="2018-01" db="EMBL/GenBank/DDBJ databases">
        <title>Halomonas endophytica sp. nov., isolated from storage liquid in the stems of Populus euphratica.</title>
        <authorList>
            <person name="Chen C."/>
        </authorList>
    </citation>
    <scope>NUCLEOTIDE SEQUENCE [LARGE SCALE GENOMIC DNA]</scope>
    <source>
        <strain evidence="1 2">BZ-SZ-XJ27</strain>
    </source>
</reference>
<dbReference type="InterPro" id="IPR007729">
    <property type="entry name" value="DGOK"/>
</dbReference>
<dbReference type="OrthoDB" id="256574at2"/>
<organism evidence="1 2">
    <name type="scientific">Halomonas urumqiensis</name>
    <dbReference type="NCBI Taxonomy" id="1684789"/>
    <lineage>
        <taxon>Bacteria</taxon>
        <taxon>Pseudomonadati</taxon>
        <taxon>Pseudomonadota</taxon>
        <taxon>Gammaproteobacteria</taxon>
        <taxon>Oceanospirillales</taxon>
        <taxon>Halomonadaceae</taxon>
        <taxon>Halomonas</taxon>
    </lineage>
</organism>
<dbReference type="RefSeq" id="WP_102588274.1">
    <property type="nucleotide sequence ID" value="NZ_BNAE01000003.1"/>
</dbReference>
<comment type="caution">
    <text evidence="1">The sequence shown here is derived from an EMBL/GenBank/DDBJ whole genome shotgun (WGS) entry which is preliminary data.</text>
</comment>
<proteinExistence type="predicted"/>
<accession>A0A2N7UHJ2</accession>
<dbReference type="GO" id="GO:0034194">
    <property type="term" value="P:D-galactonate catabolic process"/>
    <property type="evidence" value="ECO:0007669"/>
    <property type="project" value="InterPro"/>
</dbReference>
<dbReference type="EMBL" id="PNRG01000023">
    <property type="protein sequence ID" value="PMR79883.1"/>
    <property type="molecule type" value="Genomic_DNA"/>
</dbReference>
<dbReference type="Gene3D" id="3.30.420.310">
    <property type="entry name" value="2-keto-3-deoxy-galactonokinase, C-terminal domain"/>
    <property type="match status" value="1"/>
</dbReference>
<sequence length="338" mass="35959">MSHKREMAERLAWVAVDWGSSNLRAWAMADDGQVLARGHSDKGMLALTADAYETTLLEVIGDWLPATGRVNVLVCGMAGARQGWREAAYVDVPTRLDELGRGAVQPPVADKRLRVYLLPGLSQRQGPHGGDFDVMRGEETQLAGLVASDTTLSGHICLPGTHSKWACLEDGVVSGFTTYLTGELYQLLASHSVLKHSMGRDDLSDPKCRQAFTTAVRESRDAPQAFSRHLFGLRAADLLDTRLPSGDARRALLAARLSGLAIGLELAGLVGVPGEGLAAGESVTLIGNAALCSRYALALDALGHPAQRVDAEAAVLAGLGLARRFLDTSNSATMNRNP</sequence>
<dbReference type="Gene3D" id="3.30.420.300">
    <property type="entry name" value="2-keto-3-deoxy-galactonokinase, substrate binding domain"/>
    <property type="match status" value="1"/>
</dbReference>
<dbReference type="InterPro" id="IPR042257">
    <property type="entry name" value="DGOK_C"/>
</dbReference>
<dbReference type="GO" id="GO:0008671">
    <property type="term" value="F:2-dehydro-3-deoxygalactonokinase activity"/>
    <property type="evidence" value="ECO:0007669"/>
    <property type="project" value="InterPro"/>
</dbReference>
<dbReference type="InterPro" id="IPR043129">
    <property type="entry name" value="ATPase_NBD"/>
</dbReference>
<dbReference type="InterPro" id="IPR042258">
    <property type="entry name" value="DGOK_N"/>
</dbReference>
<gene>
    <name evidence="1" type="ORF">C1H70_10420</name>
</gene>
<keyword evidence="2" id="KW-1185">Reference proteome</keyword>